<accession>A0A1M7IRH1</accession>
<dbReference type="NCBIfam" id="TIGR00169">
    <property type="entry name" value="leuB"/>
    <property type="match status" value="1"/>
</dbReference>
<feature type="domain" description="Isopropylmalate dehydrogenase-like" evidence="18">
    <location>
        <begin position="2"/>
        <end position="350"/>
    </location>
</feature>
<evidence type="ECO:0000313" key="20">
    <source>
        <dbReference type="Proteomes" id="UP000184375"/>
    </source>
</evidence>
<feature type="binding site" evidence="16">
    <location>
        <position position="249"/>
    </location>
    <ligand>
        <name>Mg(2+)</name>
        <dbReference type="ChEBI" id="CHEBI:18420"/>
    </ligand>
</feature>
<evidence type="ECO:0000256" key="5">
    <source>
        <dbReference type="ARBA" id="ARBA00008319"/>
    </source>
</evidence>
<dbReference type="GO" id="GO:0000287">
    <property type="term" value="F:magnesium ion binding"/>
    <property type="evidence" value="ECO:0007669"/>
    <property type="project" value="InterPro"/>
</dbReference>
<evidence type="ECO:0000256" key="16">
    <source>
        <dbReference type="HAMAP-Rule" id="MF_01033"/>
    </source>
</evidence>
<dbReference type="Pfam" id="PF00180">
    <property type="entry name" value="Iso_dh"/>
    <property type="match status" value="1"/>
</dbReference>
<feature type="binding site" evidence="16">
    <location>
        <position position="221"/>
    </location>
    <ligand>
        <name>substrate</name>
    </ligand>
</feature>
<dbReference type="RefSeq" id="WP_073255611.1">
    <property type="nucleotide sequence ID" value="NZ_FRCR01000005.1"/>
</dbReference>
<feature type="binding site" evidence="16">
    <location>
        <position position="104"/>
    </location>
    <ligand>
        <name>substrate</name>
    </ligand>
</feature>
<comment type="catalytic activity">
    <reaction evidence="1 16 17">
        <text>(2R,3S)-3-isopropylmalate + NAD(+) = 4-methyl-2-oxopentanoate + CO2 + NADH</text>
        <dbReference type="Rhea" id="RHEA:32271"/>
        <dbReference type="ChEBI" id="CHEBI:16526"/>
        <dbReference type="ChEBI" id="CHEBI:17865"/>
        <dbReference type="ChEBI" id="CHEBI:35121"/>
        <dbReference type="ChEBI" id="CHEBI:57540"/>
        <dbReference type="ChEBI" id="CHEBI:57945"/>
        <dbReference type="EC" id="1.1.1.85"/>
    </reaction>
</comment>
<comment type="similarity">
    <text evidence="5 16">Belongs to the isocitrate and isopropylmalate dehydrogenases family. LeuB type 1 subfamily.</text>
</comment>
<dbReference type="PANTHER" id="PTHR42979:SF1">
    <property type="entry name" value="3-ISOPROPYLMALATE DEHYDROGENASE"/>
    <property type="match status" value="1"/>
</dbReference>
<gene>
    <name evidence="16" type="primary">leuB</name>
    <name evidence="19" type="ORF">SAMN05660826_01004</name>
</gene>
<evidence type="ECO:0000256" key="13">
    <source>
        <dbReference type="ARBA" id="ARBA00023027"/>
    </source>
</evidence>
<dbReference type="Gene3D" id="3.40.718.10">
    <property type="entry name" value="Isopropylmalate Dehydrogenase"/>
    <property type="match status" value="1"/>
</dbReference>
<evidence type="ECO:0000256" key="9">
    <source>
        <dbReference type="ARBA" id="ARBA00022605"/>
    </source>
</evidence>
<dbReference type="GO" id="GO:0009098">
    <property type="term" value="P:L-leucine biosynthetic process"/>
    <property type="evidence" value="ECO:0007669"/>
    <property type="project" value="UniProtKB-UniRule"/>
</dbReference>
<evidence type="ECO:0000256" key="12">
    <source>
        <dbReference type="ARBA" id="ARBA00023002"/>
    </source>
</evidence>
<feature type="binding site" evidence="16">
    <location>
        <position position="133"/>
    </location>
    <ligand>
        <name>substrate</name>
    </ligand>
</feature>
<comment type="subunit">
    <text evidence="6 16 17">Homodimer.</text>
</comment>
<organism evidence="19 20">
    <name type="scientific">Caldanaerovirga acetigignens</name>
    <dbReference type="NCBI Taxonomy" id="447595"/>
    <lineage>
        <taxon>Bacteria</taxon>
        <taxon>Bacillati</taxon>
        <taxon>Bacillota</taxon>
        <taxon>Clostridia</taxon>
        <taxon>Thermosediminibacterales</taxon>
        <taxon>Thermosediminibacteraceae</taxon>
        <taxon>Caldanaerovirga</taxon>
    </lineage>
</organism>
<comment type="function">
    <text evidence="15 16 17">Catalyzes the oxidation of 3-carboxy-2-hydroxy-4-methylpentanoate (3-isopropylmalate) to 3-carboxy-4-methyl-2-oxopentanoate. The product decarboxylates to 4-methyl-2 oxopentanoate.</text>
</comment>
<dbReference type="GO" id="GO:0051287">
    <property type="term" value="F:NAD binding"/>
    <property type="evidence" value="ECO:0007669"/>
    <property type="project" value="InterPro"/>
</dbReference>
<evidence type="ECO:0000313" key="19">
    <source>
        <dbReference type="EMBL" id="SHM43213.1"/>
    </source>
</evidence>
<feature type="binding site" evidence="16">
    <location>
        <position position="221"/>
    </location>
    <ligand>
        <name>Mg(2+)</name>
        <dbReference type="ChEBI" id="CHEBI:18420"/>
    </ligand>
</feature>
<dbReference type="AlphaFoldDB" id="A0A1M7IRH1"/>
<dbReference type="PANTHER" id="PTHR42979">
    <property type="entry name" value="3-ISOPROPYLMALATE DEHYDROGENASE"/>
    <property type="match status" value="1"/>
</dbReference>
<comment type="pathway">
    <text evidence="4 16 17">Amino-acid biosynthesis; L-leucine biosynthesis; L-leucine from 3-methyl-2-oxobutanoate: step 3/4.</text>
</comment>
<sequence>MKIAVIPGDGIGPEVVGQAIVVLEAVAQKFGHRFEFQEALLGGAALDVKGVPLPDETMEICLKSDAVLLGAVGGPKWDNLPGHLRPEAGLLGIRKGLNLFANLRPAKVFPQLKSNSTLKEEALGEGIDILVVRELTGDIYFGEKGRAKIPGGEKAWDTAVYTTYEVERVAHLAFRIARGRRRKVTSVDKANVLESSRLWREVVSKVGEQYNDVELNLMYVDNAAMQLIKNPHQFDVILTTNMFGDILSDEAAMLTGSLGMLPSASLGEGRLGLYEPVHGSAPDIAGQDKANPIATILSAAMMLRYSFYLEEEAQAVENAVSKVLDQGYRTSDIATPGAKIVGTKEMGSLIAQNM</sequence>
<feature type="site" description="Important for catalysis" evidence="16">
    <location>
        <position position="140"/>
    </location>
</feature>
<feature type="site" description="Important for catalysis" evidence="16">
    <location>
        <position position="189"/>
    </location>
</feature>
<dbReference type="GO" id="GO:0005829">
    <property type="term" value="C:cytosol"/>
    <property type="evidence" value="ECO:0007669"/>
    <property type="project" value="TreeGrafter"/>
</dbReference>
<dbReference type="Proteomes" id="UP000184375">
    <property type="component" value="Unassembled WGS sequence"/>
</dbReference>
<dbReference type="EMBL" id="FRCR01000005">
    <property type="protein sequence ID" value="SHM43213.1"/>
    <property type="molecule type" value="Genomic_DNA"/>
</dbReference>
<dbReference type="STRING" id="447595.SAMN05660826_01004"/>
<dbReference type="InterPro" id="IPR024084">
    <property type="entry name" value="IsoPropMal-DH-like_dom"/>
</dbReference>
<evidence type="ECO:0000256" key="8">
    <source>
        <dbReference type="ARBA" id="ARBA00022490"/>
    </source>
</evidence>
<dbReference type="UniPathway" id="UPA00048">
    <property type="reaction ID" value="UER00072"/>
</dbReference>
<evidence type="ECO:0000256" key="2">
    <source>
        <dbReference type="ARBA" id="ARBA00001936"/>
    </source>
</evidence>
<evidence type="ECO:0000256" key="3">
    <source>
        <dbReference type="ARBA" id="ARBA00004496"/>
    </source>
</evidence>
<keyword evidence="16" id="KW-0464">Manganese</keyword>
<reference evidence="20" key="1">
    <citation type="submission" date="2016-11" db="EMBL/GenBank/DDBJ databases">
        <authorList>
            <person name="Varghese N."/>
            <person name="Submissions S."/>
        </authorList>
    </citation>
    <scope>NUCLEOTIDE SEQUENCE [LARGE SCALE GENOMIC DNA]</scope>
    <source>
        <strain evidence="20">DSM 18802</strain>
    </source>
</reference>
<evidence type="ECO:0000256" key="6">
    <source>
        <dbReference type="ARBA" id="ARBA00011738"/>
    </source>
</evidence>
<evidence type="ECO:0000256" key="4">
    <source>
        <dbReference type="ARBA" id="ARBA00004762"/>
    </source>
</evidence>
<dbReference type="InterPro" id="IPR019818">
    <property type="entry name" value="IsoCit/isopropylmalate_DH_CS"/>
</dbReference>
<keyword evidence="8 16" id="KW-0963">Cytoplasm</keyword>
<dbReference type="InterPro" id="IPR004429">
    <property type="entry name" value="Isopropylmalate_DH"/>
</dbReference>
<proteinExistence type="inferred from homology"/>
<keyword evidence="12 16" id="KW-0560">Oxidoreductase</keyword>
<dbReference type="SUPFAM" id="SSF53659">
    <property type="entry name" value="Isocitrate/Isopropylmalate dehydrogenase-like"/>
    <property type="match status" value="1"/>
</dbReference>
<evidence type="ECO:0000259" key="18">
    <source>
        <dbReference type="SMART" id="SM01329"/>
    </source>
</evidence>
<dbReference type="GO" id="GO:0003862">
    <property type="term" value="F:3-isopropylmalate dehydrogenase activity"/>
    <property type="evidence" value="ECO:0007669"/>
    <property type="project" value="UniProtKB-UniRule"/>
</dbReference>
<protein>
    <recommendedName>
        <fullName evidence="16">3-isopropylmalate dehydrogenase</fullName>
        <ecNumber evidence="16">1.1.1.85</ecNumber>
    </recommendedName>
    <alternativeName>
        <fullName evidence="16">3-IPM-DH</fullName>
    </alternativeName>
    <alternativeName>
        <fullName evidence="16">Beta-IPM dehydrogenase</fullName>
        <shortName evidence="16">IMDH</shortName>
    </alternativeName>
</protein>
<keyword evidence="20" id="KW-1185">Reference proteome</keyword>
<dbReference type="HAMAP" id="MF_01033">
    <property type="entry name" value="LeuB_type1"/>
    <property type="match status" value="1"/>
</dbReference>
<comment type="cofactor">
    <cofactor evidence="16 17">
        <name>Mg(2+)</name>
        <dbReference type="ChEBI" id="CHEBI:18420"/>
    </cofactor>
    <cofactor evidence="16 17">
        <name>Mn(2+)</name>
        <dbReference type="ChEBI" id="CHEBI:29035"/>
    </cofactor>
    <text evidence="16 17">Binds 1 Mg(2+) or Mn(2+) ion per subunit.</text>
</comment>
<evidence type="ECO:0000256" key="15">
    <source>
        <dbReference type="ARBA" id="ARBA00023577"/>
    </source>
</evidence>
<feature type="binding site" evidence="16">
    <location>
        <position position="245"/>
    </location>
    <ligand>
        <name>Mg(2+)</name>
        <dbReference type="ChEBI" id="CHEBI:18420"/>
    </ligand>
</feature>
<comment type="cofactor">
    <cofactor evidence="2">
        <name>Mn(2+)</name>
        <dbReference type="ChEBI" id="CHEBI:29035"/>
    </cofactor>
</comment>
<keyword evidence="14 16" id="KW-0100">Branched-chain amino acid biosynthesis</keyword>
<name>A0A1M7IRH1_9FIRM</name>
<dbReference type="OrthoDB" id="9806254at2"/>
<evidence type="ECO:0000256" key="7">
    <source>
        <dbReference type="ARBA" id="ARBA00022430"/>
    </source>
</evidence>
<dbReference type="SMART" id="SM01329">
    <property type="entry name" value="Iso_dh"/>
    <property type="match status" value="1"/>
</dbReference>
<dbReference type="EC" id="1.1.1.85" evidence="16"/>
<evidence type="ECO:0000256" key="1">
    <source>
        <dbReference type="ARBA" id="ARBA00000624"/>
    </source>
</evidence>
<dbReference type="FunFam" id="3.40.718.10:FF:000028">
    <property type="entry name" value="3-isopropylmalate dehydrogenase"/>
    <property type="match status" value="1"/>
</dbReference>
<keyword evidence="10 16" id="KW-0479">Metal-binding</keyword>
<keyword evidence="7 16" id="KW-0432">Leucine biosynthesis</keyword>
<evidence type="ECO:0000256" key="14">
    <source>
        <dbReference type="ARBA" id="ARBA00023304"/>
    </source>
</evidence>
<keyword evidence="13 16" id="KW-0520">NAD</keyword>
<evidence type="ECO:0000256" key="11">
    <source>
        <dbReference type="ARBA" id="ARBA00022842"/>
    </source>
</evidence>
<evidence type="ECO:0000256" key="10">
    <source>
        <dbReference type="ARBA" id="ARBA00022723"/>
    </source>
</evidence>
<keyword evidence="9 16" id="KW-0028">Amino-acid biosynthesis</keyword>
<feature type="binding site" evidence="16">
    <location>
        <position position="94"/>
    </location>
    <ligand>
        <name>substrate</name>
    </ligand>
</feature>
<evidence type="ECO:0000256" key="17">
    <source>
        <dbReference type="RuleBase" id="RU004445"/>
    </source>
</evidence>
<feature type="binding site" evidence="16">
    <location>
        <begin position="279"/>
        <end position="291"/>
    </location>
    <ligand>
        <name>NAD(+)</name>
        <dbReference type="ChEBI" id="CHEBI:57540"/>
    </ligand>
</feature>
<keyword evidence="11 16" id="KW-0460">Magnesium</keyword>
<feature type="binding site" evidence="16">
    <location>
        <begin position="74"/>
        <end position="87"/>
    </location>
    <ligand>
        <name>NAD(+)</name>
        <dbReference type="ChEBI" id="CHEBI:57540"/>
    </ligand>
</feature>
<comment type="subcellular location">
    <subcellularLocation>
        <location evidence="3 16">Cytoplasm</location>
    </subcellularLocation>
</comment>
<dbReference type="PROSITE" id="PS00470">
    <property type="entry name" value="IDH_IMDH"/>
    <property type="match status" value="1"/>
</dbReference>